<gene>
    <name evidence="9" type="ORF">HYG85_13655</name>
</gene>
<name>A0A8J8MBQ3_9FIRM</name>
<keyword evidence="4 7" id="KW-0812">Transmembrane</keyword>
<dbReference type="InterPro" id="IPR020846">
    <property type="entry name" value="MFS_dom"/>
</dbReference>
<dbReference type="EMBL" id="CP058561">
    <property type="protein sequence ID" value="QUH29899.1"/>
    <property type="molecule type" value="Genomic_DNA"/>
</dbReference>
<accession>A0A8J8MBQ3</accession>
<feature type="domain" description="Major facilitator superfamily (MFS) profile" evidence="8">
    <location>
        <begin position="1"/>
        <end position="396"/>
    </location>
</feature>
<dbReference type="CDD" id="cd06173">
    <property type="entry name" value="MFS_MefA_like"/>
    <property type="match status" value="1"/>
</dbReference>
<feature type="transmembrane region" description="Helical" evidence="7">
    <location>
        <begin position="217"/>
        <end position="241"/>
    </location>
</feature>
<dbReference type="Proteomes" id="UP000677305">
    <property type="component" value="Chromosome"/>
</dbReference>
<evidence type="ECO:0000256" key="6">
    <source>
        <dbReference type="ARBA" id="ARBA00023136"/>
    </source>
</evidence>
<evidence type="ECO:0000256" key="3">
    <source>
        <dbReference type="ARBA" id="ARBA00022475"/>
    </source>
</evidence>
<evidence type="ECO:0000256" key="1">
    <source>
        <dbReference type="ARBA" id="ARBA00004651"/>
    </source>
</evidence>
<protein>
    <submittedName>
        <fullName evidence="9">MFS transporter</fullName>
    </submittedName>
</protein>
<dbReference type="PANTHER" id="PTHR43266:SF2">
    <property type="entry name" value="MAJOR FACILITATOR SUPERFAMILY (MFS) PROFILE DOMAIN-CONTAINING PROTEIN"/>
    <property type="match status" value="1"/>
</dbReference>
<evidence type="ECO:0000259" key="8">
    <source>
        <dbReference type="PROSITE" id="PS50850"/>
    </source>
</evidence>
<sequence>MRKFDSIIIRWIIATSLSGLGDSFTKIAMSIMTYNITSSGKYAAIVFLAGVIPSVIFGPFIGVRVDNSNKRDILIKSNLVSIIILLFLIIIPGNAWLYFIGNFILATISLFFRTSSIVILPELVNNKDNLIKINSIYSLTNKLGRAIGMVIAGFVSEIILFRYLFVFDLLTFLICIFIIISIHELKYIYDSSKSVNAKESYITKLQCGIKIYKDNRILATSLFFFGLVTMCDGVIFPQLVVYVKEYLNNGGQLLGQIQSIFLIGTIVGQAIIYYTPTKINEKKGLKIGVLFSIIFVILLGVINSVFLTFVLLFLYGAFGALIMISWITLSQKEIDIETRGRGTAFADAIVKIFNLIGIGFSIIIYDYITIAQQFTIIGSISLILFCILLSLYKKFRL</sequence>
<feature type="transmembrane region" description="Helical" evidence="7">
    <location>
        <begin position="312"/>
        <end position="329"/>
    </location>
</feature>
<dbReference type="SUPFAM" id="SSF103473">
    <property type="entry name" value="MFS general substrate transporter"/>
    <property type="match status" value="1"/>
</dbReference>
<keyword evidence="2" id="KW-0813">Transport</keyword>
<evidence type="ECO:0000313" key="9">
    <source>
        <dbReference type="EMBL" id="QUH29899.1"/>
    </source>
</evidence>
<evidence type="ECO:0000256" key="4">
    <source>
        <dbReference type="ARBA" id="ARBA00022692"/>
    </source>
</evidence>
<organism evidence="9 10">
    <name type="scientific">Vallitalea guaymasensis</name>
    <dbReference type="NCBI Taxonomy" id="1185412"/>
    <lineage>
        <taxon>Bacteria</taxon>
        <taxon>Bacillati</taxon>
        <taxon>Bacillota</taxon>
        <taxon>Clostridia</taxon>
        <taxon>Lachnospirales</taxon>
        <taxon>Vallitaleaceae</taxon>
        <taxon>Vallitalea</taxon>
    </lineage>
</organism>
<feature type="transmembrane region" description="Helical" evidence="7">
    <location>
        <begin position="169"/>
        <end position="189"/>
    </location>
</feature>
<dbReference type="InterPro" id="IPR011701">
    <property type="entry name" value="MFS"/>
</dbReference>
<feature type="transmembrane region" description="Helical" evidence="7">
    <location>
        <begin position="12"/>
        <end position="36"/>
    </location>
</feature>
<keyword evidence="6 7" id="KW-0472">Membrane</keyword>
<dbReference type="AlphaFoldDB" id="A0A8J8MBQ3"/>
<dbReference type="InterPro" id="IPR036259">
    <property type="entry name" value="MFS_trans_sf"/>
</dbReference>
<feature type="transmembrane region" description="Helical" evidence="7">
    <location>
        <begin position="42"/>
        <end position="61"/>
    </location>
</feature>
<dbReference type="KEGG" id="vgu:HYG85_13655"/>
<dbReference type="PROSITE" id="PS50850">
    <property type="entry name" value="MFS"/>
    <property type="match status" value="1"/>
</dbReference>
<evidence type="ECO:0000313" key="10">
    <source>
        <dbReference type="Proteomes" id="UP000677305"/>
    </source>
</evidence>
<proteinExistence type="predicted"/>
<evidence type="ECO:0000256" key="5">
    <source>
        <dbReference type="ARBA" id="ARBA00022989"/>
    </source>
</evidence>
<keyword evidence="5 7" id="KW-1133">Transmembrane helix</keyword>
<evidence type="ECO:0000256" key="2">
    <source>
        <dbReference type="ARBA" id="ARBA00022448"/>
    </source>
</evidence>
<feature type="transmembrane region" description="Helical" evidence="7">
    <location>
        <begin position="253"/>
        <end position="275"/>
    </location>
</feature>
<dbReference type="Pfam" id="PF07690">
    <property type="entry name" value="MFS_1"/>
    <property type="match status" value="1"/>
</dbReference>
<feature type="transmembrane region" description="Helical" evidence="7">
    <location>
        <begin position="287"/>
        <end position="306"/>
    </location>
</feature>
<dbReference type="GO" id="GO:0022857">
    <property type="term" value="F:transmembrane transporter activity"/>
    <property type="evidence" value="ECO:0007669"/>
    <property type="project" value="InterPro"/>
</dbReference>
<feature type="transmembrane region" description="Helical" evidence="7">
    <location>
        <begin position="73"/>
        <end position="91"/>
    </location>
</feature>
<dbReference type="RefSeq" id="WP_212690146.1">
    <property type="nucleotide sequence ID" value="NZ_CAJXUH010000003.1"/>
</dbReference>
<dbReference type="GO" id="GO:0005886">
    <property type="term" value="C:plasma membrane"/>
    <property type="evidence" value="ECO:0007669"/>
    <property type="project" value="UniProtKB-SubCell"/>
</dbReference>
<dbReference type="PANTHER" id="PTHR43266">
    <property type="entry name" value="MACROLIDE-EFFLUX PROTEIN"/>
    <property type="match status" value="1"/>
</dbReference>
<reference evidence="9 10" key="1">
    <citation type="submission" date="2020-07" db="EMBL/GenBank/DDBJ databases">
        <title>Vallitalea guaymasensis genome.</title>
        <authorList>
            <person name="Postec A."/>
        </authorList>
    </citation>
    <scope>NUCLEOTIDE SEQUENCE [LARGE SCALE GENOMIC DNA]</scope>
    <source>
        <strain evidence="9 10">Ra1766G1</strain>
    </source>
</reference>
<comment type="subcellular location">
    <subcellularLocation>
        <location evidence="1">Cell membrane</location>
        <topology evidence="1">Multi-pass membrane protein</topology>
    </subcellularLocation>
</comment>
<feature type="transmembrane region" description="Helical" evidence="7">
    <location>
        <begin position="374"/>
        <end position="392"/>
    </location>
</feature>
<keyword evidence="3" id="KW-1003">Cell membrane</keyword>
<keyword evidence="10" id="KW-1185">Reference proteome</keyword>
<dbReference type="Gene3D" id="1.20.1250.20">
    <property type="entry name" value="MFS general substrate transporter like domains"/>
    <property type="match status" value="1"/>
</dbReference>
<feature type="transmembrane region" description="Helical" evidence="7">
    <location>
        <begin position="349"/>
        <end position="368"/>
    </location>
</feature>
<evidence type="ECO:0000256" key="7">
    <source>
        <dbReference type="SAM" id="Phobius"/>
    </source>
</evidence>